<sequence length="426" mass="45954">MSVEVRDNGVPQRQRGASPAQVDAAIRGVGLSSAFQPIVALPDGAVVGFEALARWPESTGLGPEVVFARAAALNRVDELDQLCIDTAIEGALAQGMTRNTLLCINCEPSSAMVDTARNAVLKRGHTELQLMFELTERSLLAHPRALLTKIAELRADGFGIALDDVGAHPDSLALLDVISPDVVKLDMGLVQSQPDDAQARTLSAVLAHHERSGALILAEGIETDDHLEQALAVGATLGQGYKFGRPGALSHYPRAVGWSLPTRTPRPGLVPGSPFDLVRDRTTIRTARKQTLTAFSRHIESQAHDATDPPILLTALQHAKHFTRRTRHAYRDLAARSSMVAVFGANMPADFGFGVRGIALEPTDELAMEWTVLALGPHMAVALIARERDVDDDETGRDEDRRFDFVITYDRAIVTAAACNMLARVP</sequence>
<protein>
    <submittedName>
        <fullName evidence="2">EAL domain-containing protein</fullName>
    </submittedName>
</protein>
<dbReference type="PROSITE" id="PS50883">
    <property type="entry name" value="EAL"/>
    <property type="match status" value="1"/>
</dbReference>
<dbReference type="CDD" id="cd01948">
    <property type="entry name" value="EAL"/>
    <property type="match status" value="1"/>
</dbReference>
<dbReference type="InterPro" id="IPR050706">
    <property type="entry name" value="Cyclic-di-GMP_PDE-like"/>
</dbReference>
<dbReference type="Gene3D" id="3.20.20.450">
    <property type="entry name" value="EAL domain"/>
    <property type="match status" value="1"/>
</dbReference>
<dbReference type="SUPFAM" id="SSF141868">
    <property type="entry name" value="EAL domain-like"/>
    <property type="match status" value="1"/>
</dbReference>
<feature type="domain" description="EAL" evidence="1">
    <location>
        <begin position="15"/>
        <end position="260"/>
    </location>
</feature>
<evidence type="ECO:0000313" key="2">
    <source>
        <dbReference type="EMBL" id="TQR88480.1"/>
    </source>
</evidence>
<dbReference type="PANTHER" id="PTHR33121:SF76">
    <property type="entry name" value="SIGNALING PROTEIN"/>
    <property type="match status" value="1"/>
</dbReference>
<comment type="caution">
    <text evidence="2">The sequence shown here is derived from an EMBL/GenBank/DDBJ whole genome shotgun (WGS) entry which is preliminary data.</text>
</comment>
<gene>
    <name evidence="2" type="ORF">D8S82_00245</name>
</gene>
<accession>A0A544W8B2</accession>
<keyword evidence="3" id="KW-1185">Reference proteome</keyword>
<dbReference type="EMBL" id="VIFX01000001">
    <property type="protein sequence ID" value="TQR88480.1"/>
    <property type="molecule type" value="Genomic_DNA"/>
</dbReference>
<dbReference type="RefSeq" id="WP_142549727.1">
    <property type="nucleotide sequence ID" value="NZ_VIFX01000001.1"/>
</dbReference>
<evidence type="ECO:0000313" key="3">
    <source>
        <dbReference type="Proteomes" id="UP000315759"/>
    </source>
</evidence>
<reference evidence="2 3" key="1">
    <citation type="submission" date="2018-10" db="EMBL/GenBank/DDBJ databases">
        <title>Draft genome of Mycobacterium hodleri strain B.</title>
        <authorList>
            <person name="Amande T.J."/>
            <person name="Mcgenity T.J."/>
        </authorList>
    </citation>
    <scope>NUCLEOTIDE SEQUENCE [LARGE SCALE GENOMIC DNA]</scope>
    <source>
        <strain evidence="2 3">B</strain>
    </source>
</reference>
<dbReference type="InterPro" id="IPR001633">
    <property type="entry name" value="EAL_dom"/>
</dbReference>
<dbReference type="AlphaFoldDB" id="A0A544W8B2"/>
<dbReference type="GO" id="GO:0071111">
    <property type="term" value="F:cyclic-guanylate-specific phosphodiesterase activity"/>
    <property type="evidence" value="ECO:0007669"/>
    <property type="project" value="InterPro"/>
</dbReference>
<organism evidence="2 3">
    <name type="scientific">Mycolicibacterium hodleri</name>
    <dbReference type="NCBI Taxonomy" id="49897"/>
    <lineage>
        <taxon>Bacteria</taxon>
        <taxon>Bacillati</taxon>
        <taxon>Actinomycetota</taxon>
        <taxon>Actinomycetes</taxon>
        <taxon>Mycobacteriales</taxon>
        <taxon>Mycobacteriaceae</taxon>
        <taxon>Mycolicibacterium</taxon>
    </lineage>
</organism>
<proteinExistence type="predicted"/>
<dbReference type="InterPro" id="IPR019278">
    <property type="entry name" value="DICT_dom"/>
</dbReference>
<dbReference type="SMART" id="SM00052">
    <property type="entry name" value="EAL"/>
    <property type="match status" value="1"/>
</dbReference>
<dbReference type="Proteomes" id="UP000315759">
    <property type="component" value="Unassembled WGS sequence"/>
</dbReference>
<dbReference type="InterPro" id="IPR035919">
    <property type="entry name" value="EAL_sf"/>
</dbReference>
<name>A0A544W8B2_9MYCO</name>
<dbReference type="Pfam" id="PF10069">
    <property type="entry name" value="DICT"/>
    <property type="match status" value="1"/>
</dbReference>
<evidence type="ECO:0000259" key="1">
    <source>
        <dbReference type="PROSITE" id="PS50883"/>
    </source>
</evidence>
<dbReference type="Pfam" id="PF00563">
    <property type="entry name" value="EAL"/>
    <property type="match status" value="1"/>
</dbReference>
<dbReference type="PANTHER" id="PTHR33121">
    <property type="entry name" value="CYCLIC DI-GMP PHOSPHODIESTERASE PDEF"/>
    <property type="match status" value="1"/>
</dbReference>